<name>A0A895YG04_9ACTN</name>
<dbReference type="InterPro" id="IPR011335">
    <property type="entry name" value="Restrct_endonuc-II-like"/>
</dbReference>
<dbReference type="Pfam" id="PF04480">
    <property type="entry name" value="DUF559"/>
    <property type="match status" value="1"/>
</dbReference>
<organism evidence="2 3">
    <name type="scientific">Natronosporangium hydrolyticum</name>
    <dbReference type="NCBI Taxonomy" id="2811111"/>
    <lineage>
        <taxon>Bacteria</taxon>
        <taxon>Bacillati</taxon>
        <taxon>Actinomycetota</taxon>
        <taxon>Actinomycetes</taxon>
        <taxon>Micromonosporales</taxon>
        <taxon>Micromonosporaceae</taxon>
        <taxon>Natronosporangium</taxon>
    </lineage>
</organism>
<accession>A0A895YG04</accession>
<protein>
    <submittedName>
        <fullName evidence="2">DUF559 domain-containing protein</fullName>
    </submittedName>
</protein>
<proteinExistence type="predicted"/>
<evidence type="ECO:0000313" key="3">
    <source>
        <dbReference type="Proteomes" id="UP000662857"/>
    </source>
</evidence>
<dbReference type="InterPro" id="IPR047216">
    <property type="entry name" value="Endonuclease_DUF559_bact"/>
</dbReference>
<keyword evidence="3" id="KW-1185">Reference proteome</keyword>
<evidence type="ECO:0000313" key="2">
    <source>
        <dbReference type="EMBL" id="QSB16747.1"/>
    </source>
</evidence>
<dbReference type="Gene3D" id="3.40.960.10">
    <property type="entry name" value="VSR Endonuclease"/>
    <property type="match status" value="1"/>
</dbReference>
<evidence type="ECO:0000259" key="1">
    <source>
        <dbReference type="Pfam" id="PF04480"/>
    </source>
</evidence>
<dbReference type="EMBL" id="CP070499">
    <property type="protein sequence ID" value="QSB16747.1"/>
    <property type="molecule type" value="Genomic_DNA"/>
</dbReference>
<feature type="domain" description="DUF559" evidence="1">
    <location>
        <begin position="261"/>
        <end position="325"/>
    </location>
</feature>
<dbReference type="SUPFAM" id="SSF52980">
    <property type="entry name" value="Restriction endonuclease-like"/>
    <property type="match status" value="1"/>
</dbReference>
<reference evidence="2" key="1">
    <citation type="submission" date="2021-02" db="EMBL/GenBank/DDBJ databases">
        <title>Natrosporangium hydrolyticum gen. nov., sp. nov, a haloalkaliphilic actinobacterium from a soda solonchak soil.</title>
        <authorList>
            <person name="Sorokin D.Y."/>
            <person name="Khijniak T.V."/>
            <person name="Zakharycheva A.P."/>
            <person name="Boueva O.V."/>
            <person name="Ariskina E.V."/>
            <person name="Hahnke R.L."/>
            <person name="Bunk B."/>
            <person name="Sproer C."/>
            <person name="Schumann P."/>
            <person name="Evtushenko L.I."/>
            <person name="Kublanov I.V."/>
        </authorList>
    </citation>
    <scope>NUCLEOTIDE SEQUENCE</scope>
    <source>
        <strain evidence="2">DSM 106523</strain>
    </source>
</reference>
<dbReference type="PANTHER" id="PTHR38590">
    <property type="entry name" value="BLL0828 PROTEIN"/>
    <property type="match status" value="1"/>
</dbReference>
<dbReference type="Proteomes" id="UP000662857">
    <property type="component" value="Chromosome"/>
</dbReference>
<dbReference type="AlphaFoldDB" id="A0A895YG04"/>
<dbReference type="KEGG" id="nhy:JQS43_10965"/>
<dbReference type="InterPro" id="IPR007569">
    <property type="entry name" value="DUF559"/>
</dbReference>
<sequence length="335" mass="35885">MVLSLAEIPTDQVVWIKDLYPDDVDRAVATAPPDAPAVIVQRPTGPWRQRMIVAGSLDNMEVVAGQLFPAWLPAAEGITTSAGAAPAAVRAVAIEHAASTSQYGPFLADLAAGALARSVAYTGRHHPEVRALGLARVLAASFGRSTCALLLRPPHDLDEGGSLALTRAAQWLVDHGRLAVWICGGALPAVEHPPEAVVAQPVGNASAKVGRPRPRSLVGKPHPTSRAEVALETALAGRSWAAGRAWNQTVRPGPLINPVRVDLLWQRERCIVEIDGDDHRTVGKYTEDRTRDVMLQLNGYAVLRFTNSQVLDDIESVLAILQQFLATRRRAGKGN</sequence>
<dbReference type="RefSeq" id="WP_239678983.1">
    <property type="nucleotide sequence ID" value="NZ_CP070499.1"/>
</dbReference>
<gene>
    <name evidence="2" type="ORF">JQS43_10965</name>
</gene>
<dbReference type="PANTHER" id="PTHR38590:SF1">
    <property type="entry name" value="BLL0828 PROTEIN"/>
    <property type="match status" value="1"/>
</dbReference>